<proteinExistence type="predicted"/>
<sequence length="104" mass="12069">MVLKLVGIFSHVTRGTEQQSKKFRQRVMTVEIQNPRYIENFENLPIITHLHCILLCFRFGDCPKIGWIVIEKKPQLHSCLIEKERDAAKLATVKLQKSGHLMKA</sequence>
<dbReference type="InParanoid" id="A0A0V1BXT6"/>
<name>A0A0V1BXT6_TRISP</name>
<comment type="caution">
    <text evidence="1">The sequence shown here is derived from an EMBL/GenBank/DDBJ whole genome shotgun (WGS) entry which is preliminary data.</text>
</comment>
<evidence type="ECO:0000313" key="2">
    <source>
        <dbReference type="Proteomes" id="UP000054776"/>
    </source>
</evidence>
<reference evidence="1 2" key="1">
    <citation type="submission" date="2015-01" db="EMBL/GenBank/DDBJ databases">
        <title>Evolution of Trichinella species and genotypes.</title>
        <authorList>
            <person name="Korhonen P.K."/>
            <person name="Edoardo P."/>
            <person name="Giuseppe L.R."/>
            <person name="Gasser R.B."/>
        </authorList>
    </citation>
    <scope>NUCLEOTIDE SEQUENCE [LARGE SCALE GENOMIC DNA]</scope>
    <source>
        <strain evidence="1">ISS3</strain>
    </source>
</reference>
<evidence type="ECO:0000313" key="1">
    <source>
        <dbReference type="EMBL" id="KRY41783.1"/>
    </source>
</evidence>
<dbReference type="EMBL" id="JYDH01000006">
    <property type="protein sequence ID" value="KRY41783.1"/>
    <property type="molecule type" value="Genomic_DNA"/>
</dbReference>
<accession>A0A0V1BXT6</accession>
<dbReference type="AlphaFoldDB" id="A0A0V1BXT6"/>
<organism evidence="1 2">
    <name type="scientific">Trichinella spiralis</name>
    <name type="common">Trichina worm</name>
    <dbReference type="NCBI Taxonomy" id="6334"/>
    <lineage>
        <taxon>Eukaryota</taxon>
        <taxon>Metazoa</taxon>
        <taxon>Ecdysozoa</taxon>
        <taxon>Nematoda</taxon>
        <taxon>Enoplea</taxon>
        <taxon>Dorylaimia</taxon>
        <taxon>Trichinellida</taxon>
        <taxon>Trichinellidae</taxon>
        <taxon>Trichinella</taxon>
    </lineage>
</organism>
<gene>
    <name evidence="1" type="ORF">T01_6222</name>
</gene>
<keyword evidence="2" id="KW-1185">Reference proteome</keyword>
<protein>
    <submittedName>
        <fullName evidence="1">Uncharacterized protein</fullName>
    </submittedName>
</protein>
<dbReference type="Proteomes" id="UP000054776">
    <property type="component" value="Unassembled WGS sequence"/>
</dbReference>